<organism evidence="2 3">
    <name type="scientific">Aureimonas glaciei</name>
    <dbReference type="NCBI Taxonomy" id="1776957"/>
    <lineage>
        <taxon>Bacteria</taxon>
        <taxon>Pseudomonadati</taxon>
        <taxon>Pseudomonadota</taxon>
        <taxon>Alphaproteobacteria</taxon>
        <taxon>Hyphomicrobiales</taxon>
        <taxon>Aurantimonadaceae</taxon>
        <taxon>Aureimonas</taxon>
    </lineage>
</organism>
<name>A0A917D9R2_9HYPH</name>
<sequence length="376" mass="40547">MTPAVRLIVLILISLFALPSTGRAFAPAATLAGDAGGARRCRAADPPAGFDEVSSSAADSSNRSLRRISAADVLRSSPLALGNPFYPADIVAAELGVDAWALENLDLLSLDEILWRWDGLYGFFLFPAADDAPEIALAMGRAGLQRQRAALQAAMRLFGNPFPRDSQERSRRNAFMTSPAGIPSPFDIALRFQSQASGSLDAYDQELEEAIARDRCLSAAVAALRAMLRDHQRLLRLIDWLSRDIDVDASTPAYREAVLSLPLEFRTLYLASRPTMTHASGLQGMFAGGDGALAPEIAQALEDLRLAQQAAVIREGIAMFGPSFPISTVERRELFFASAGISPLDRNLLDLSARIDRGAIVDAMVLRARADGVLPR</sequence>
<evidence type="ECO:0000256" key="1">
    <source>
        <dbReference type="SAM" id="SignalP"/>
    </source>
</evidence>
<dbReference type="RefSeq" id="WP_188850157.1">
    <property type="nucleotide sequence ID" value="NZ_BMJJ01000003.1"/>
</dbReference>
<keyword evidence="1" id="KW-0732">Signal</keyword>
<gene>
    <name evidence="2" type="ORF">GCM10011335_17160</name>
</gene>
<proteinExistence type="predicted"/>
<reference evidence="2" key="2">
    <citation type="submission" date="2020-09" db="EMBL/GenBank/DDBJ databases">
        <authorList>
            <person name="Sun Q."/>
            <person name="Zhou Y."/>
        </authorList>
    </citation>
    <scope>NUCLEOTIDE SEQUENCE</scope>
    <source>
        <strain evidence="2">CGMCC 1.15493</strain>
    </source>
</reference>
<comment type="caution">
    <text evidence="2">The sequence shown here is derived from an EMBL/GenBank/DDBJ whole genome shotgun (WGS) entry which is preliminary data.</text>
</comment>
<evidence type="ECO:0000313" key="2">
    <source>
        <dbReference type="EMBL" id="GGD14970.1"/>
    </source>
</evidence>
<keyword evidence="3" id="KW-1185">Reference proteome</keyword>
<dbReference type="Proteomes" id="UP000613160">
    <property type="component" value="Unassembled WGS sequence"/>
</dbReference>
<reference evidence="2" key="1">
    <citation type="journal article" date="2014" name="Int. J. Syst. Evol. Microbiol.">
        <title>Complete genome sequence of Corynebacterium casei LMG S-19264T (=DSM 44701T), isolated from a smear-ripened cheese.</title>
        <authorList>
            <consortium name="US DOE Joint Genome Institute (JGI-PGF)"/>
            <person name="Walter F."/>
            <person name="Albersmeier A."/>
            <person name="Kalinowski J."/>
            <person name="Ruckert C."/>
        </authorList>
    </citation>
    <scope>NUCLEOTIDE SEQUENCE</scope>
    <source>
        <strain evidence="2">CGMCC 1.15493</strain>
    </source>
</reference>
<feature type="chain" id="PRO_5038137868" description="DUF4375 domain-containing protein" evidence="1">
    <location>
        <begin position="27"/>
        <end position="376"/>
    </location>
</feature>
<accession>A0A917D9R2</accession>
<dbReference type="EMBL" id="BMJJ01000003">
    <property type="protein sequence ID" value="GGD14970.1"/>
    <property type="molecule type" value="Genomic_DNA"/>
</dbReference>
<protein>
    <recommendedName>
        <fullName evidence="4">DUF4375 domain-containing protein</fullName>
    </recommendedName>
</protein>
<evidence type="ECO:0000313" key="3">
    <source>
        <dbReference type="Proteomes" id="UP000613160"/>
    </source>
</evidence>
<feature type="signal peptide" evidence="1">
    <location>
        <begin position="1"/>
        <end position="26"/>
    </location>
</feature>
<dbReference type="AlphaFoldDB" id="A0A917D9R2"/>
<evidence type="ECO:0008006" key="4">
    <source>
        <dbReference type="Google" id="ProtNLM"/>
    </source>
</evidence>